<keyword evidence="4 7" id="KW-0812">Transmembrane</keyword>
<dbReference type="PANTHER" id="PTHR42718">
    <property type="entry name" value="MAJOR FACILITATOR SUPERFAMILY MULTIDRUG TRANSPORTER MFSC"/>
    <property type="match status" value="1"/>
</dbReference>
<dbReference type="InterPro" id="IPR011701">
    <property type="entry name" value="MFS"/>
</dbReference>
<dbReference type="CDD" id="cd17321">
    <property type="entry name" value="MFS_MMR_MDR_like"/>
    <property type="match status" value="1"/>
</dbReference>
<evidence type="ECO:0000256" key="5">
    <source>
        <dbReference type="ARBA" id="ARBA00022989"/>
    </source>
</evidence>
<accession>A0ABS7VJL1</accession>
<feature type="transmembrane region" description="Helical" evidence="7">
    <location>
        <begin position="140"/>
        <end position="162"/>
    </location>
</feature>
<organism evidence="9 10">
    <name type="scientific">Microvirga puerhi</name>
    <dbReference type="NCBI Taxonomy" id="2876078"/>
    <lineage>
        <taxon>Bacteria</taxon>
        <taxon>Pseudomonadati</taxon>
        <taxon>Pseudomonadota</taxon>
        <taxon>Alphaproteobacteria</taxon>
        <taxon>Hyphomicrobiales</taxon>
        <taxon>Methylobacteriaceae</taxon>
        <taxon>Microvirga</taxon>
    </lineage>
</organism>
<keyword evidence="3" id="KW-1003">Cell membrane</keyword>
<evidence type="ECO:0000313" key="9">
    <source>
        <dbReference type="EMBL" id="MBZ6075674.1"/>
    </source>
</evidence>
<evidence type="ECO:0000256" key="2">
    <source>
        <dbReference type="ARBA" id="ARBA00022448"/>
    </source>
</evidence>
<dbReference type="PROSITE" id="PS50850">
    <property type="entry name" value="MFS"/>
    <property type="match status" value="1"/>
</dbReference>
<feature type="transmembrane region" description="Helical" evidence="7">
    <location>
        <begin position="82"/>
        <end position="101"/>
    </location>
</feature>
<reference evidence="9 10" key="1">
    <citation type="submission" date="2021-09" db="EMBL/GenBank/DDBJ databases">
        <title>The complete genome sequence of a new microorganism.</title>
        <authorList>
            <person name="Zi Z."/>
        </authorList>
    </citation>
    <scope>NUCLEOTIDE SEQUENCE [LARGE SCALE GENOMIC DNA]</scope>
    <source>
        <strain evidence="9 10">WGZ8</strain>
    </source>
</reference>
<feature type="transmembrane region" description="Helical" evidence="7">
    <location>
        <begin position="232"/>
        <end position="250"/>
    </location>
</feature>
<feature type="domain" description="Major facilitator superfamily (MFS) profile" evidence="8">
    <location>
        <begin position="16"/>
        <end position="489"/>
    </location>
</feature>
<dbReference type="Proteomes" id="UP000704176">
    <property type="component" value="Unassembled WGS sequence"/>
</dbReference>
<proteinExistence type="predicted"/>
<sequence length="501" mass="51522">MDPRTSDNASSTKPFVVWTAILASSMVFADGAIVTVAMPQMRESLQASLSAMQWVTNAYALTLSAFLLLGGAAGDAYGLKRIFMIGIAIFGLASIACGLSGTVEMLIGARAIQGIGGALLVPGSLALISANFPQDERGRAIGTWAAASGIAAALGPILGGWLIDIGPWQAIFWINVPLAALALWLCARKVPESRPGGEARMDVWGSVLAVAGLGALAYGLTAFGEVAASHRLAILGTVVGVILLGAFLVHESRSEAPMMPLDLFRVRAFSGVNILTLLLYFALSGALFFLPTTLIEAHGYSAAKAGSVFLPFTLVMAVLSQLGGVMADRFGVRILLTAGPFLTGLGFGLLAPAVARGDYWTAVVPVMIVMGLGMGITVAPLSTTVMNAVPDDRIGVASGINNAVSRVAGLLAVAGLGIVATLGFQHSAAVMEPALAHLFAEATFGTPPARLDGTAPGLYARAMIGGFQAVALICAAAAIVSAWFGYRSTADLPRRKPANTP</sequence>
<dbReference type="RefSeq" id="WP_224311800.1">
    <property type="nucleotide sequence ID" value="NZ_JAIRBM010000003.1"/>
</dbReference>
<gene>
    <name evidence="9" type="ORF">K9B37_05155</name>
</gene>
<feature type="transmembrane region" description="Helical" evidence="7">
    <location>
        <begin position="199"/>
        <end position="220"/>
    </location>
</feature>
<feature type="transmembrane region" description="Helical" evidence="7">
    <location>
        <begin position="359"/>
        <end position="382"/>
    </location>
</feature>
<dbReference type="Gene3D" id="1.20.1250.20">
    <property type="entry name" value="MFS general substrate transporter like domains"/>
    <property type="match status" value="1"/>
</dbReference>
<feature type="transmembrane region" description="Helical" evidence="7">
    <location>
        <begin position="302"/>
        <end position="322"/>
    </location>
</feature>
<keyword evidence="2" id="KW-0813">Transport</keyword>
<feature type="transmembrane region" description="Helical" evidence="7">
    <location>
        <begin position="334"/>
        <end position="353"/>
    </location>
</feature>
<dbReference type="NCBIfam" id="TIGR00711">
    <property type="entry name" value="efflux_EmrB"/>
    <property type="match status" value="1"/>
</dbReference>
<comment type="subcellular location">
    <subcellularLocation>
        <location evidence="1">Cell membrane</location>
        <topology evidence="1">Multi-pass membrane protein</topology>
    </subcellularLocation>
</comment>
<name>A0ABS7VJL1_9HYPH</name>
<dbReference type="InterPro" id="IPR036259">
    <property type="entry name" value="MFS_trans_sf"/>
</dbReference>
<dbReference type="PRINTS" id="PR01036">
    <property type="entry name" value="TCRTETB"/>
</dbReference>
<feature type="transmembrane region" description="Helical" evidence="7">
    <location>
        <begin position="15"/>
        <end position="39"/>
    </location>
</feature>
<evidence type="ECO:0000256" key="4">
    <source>
        <dbReference type="ARBA" id="ARBA00022692"/>
    </source>
</evidence>
<dbReference type="PANTHER" id="PTHR42718:SF42">
    <property type="entry name" value="EXPORT PROTEIN"/>
    <property type="match status" value="1"/>
</dbReference>
<evidence type="ECO:0000256" key="1">
    <source>
        <dbReference type="ARBA" id="ARBA00004651"/>
    </source>
</evidence>
<dbReference type="InterPro" id="IPR004638">
    <property type="entry name" value="EmrB-like"/>
</dbReference>
<feature type="transmembrane region" description="Helical" evidence="7">
    <location>
        <begin position="403"/>
        <end position="424"/>
    </location>
</feature>
<feature type="transmembrane region" description="Helical" evidence="7">
    <location>
        <begin position="168"/>
        <end position="187"/>
    </location>
</feature>
<dbReference type="SUPFAM" id="SSF103473">
    <property type="entry name" value="MFS general substrate transporter"/>
    <property type="match status" value="1"/>
</dbReference>
<comment type="caution">
    <text evidence="9">The sequence shown here is derived from an EMBL/GenBank/DDBJ whole genome shotgun (WGS) entry which is preliminary data.</text>
</comment>
<evidence type="ECO:0000256" key="6">
    <source>
        <dbReference type="ARBA" id="ARBA00023136"/>
    </source>
</evidence>
<feature type="transmembrane region" description="Helical" evidence="7">
    <location>
        <begin position="271"/>
        <end position="290"/>
    </location>
</feature>
<keyword evidence="5 7" id="KW-1133">Transmembrane helix</keyword>
<protein>
    <submittedName>
        <fullName evidence="9">MFS transporter</fullName>
    </submittedName>
</protein>
<feature type="transmembrane region" description="Helical" evidence="7">
    <location>
        <begin position="51"/>
        <end position="70"/>
    </location>
</feature>
<keyword evidence="6 7" id="KW-0472">Membrane</keyword>
<dbReference type="InterPro" id="IPR020846">
    <property type="entry name" value="MFS_dom"/>
</dbReference>
<dbReference type="EMBL" id="JAIRBM010000003">
    <property type="protein sequence ID" value="MBZ6075674.1"/>
    <property type="molecule type" value="Genomic_DNA"/>
</dbReference>
<dbReference type="Gene3D" id="1.20.1720.10">
    <property type="entry name" value="Multidrug resistance protein D"/>
    <property type="match status" value="1"/>
</dbReference>
<evidence type="ECO:0000313" key="10">
    <source>
        <dbReference type="Proteomes" id="UP000704176"/>
    </source>
</evidence>
<evidence type="ECO:0000259" key="8">
    <source>
        <dbReference type="PROSITE" id="PS50850"/>
    </source>
</evidence>
<feature type="transmembrane region" description="Helical" evidence="7">
    <location>
        <begin position="458"/>
        <end position="486"/>
    </location>
</feature>
<keyword evidence="10" id="KW-1185">Reference proteome</keyword>
<dbReference type="Pfam" id="PF07690">
    <property type="entry name" value="MFS_1"/>
    <property type="match status" value="1"/>
</dbReference>
<evidence type="ECO:0000256" key="3">
    <source>
        <dbReference type="ARBA" id="ARBA00022475"/>
    </source>
</evidence>
<evidence type="ECO:0000256" key="7">
    <source>
        <dbReference type="SAM" id="Phobius"/>
    </source>
</evidence>